<dbReference type="PROSITE" id="PS51007">
    <property type="entry name" value="CYTC"/>
    <property type="match status" value="1"/>
</dbReference>
<organism evidence="7 8">
    <name type="scientific">Spirosoma arboris</name>
    <dbReference type="NCBI Taxonomy" id="2682092"/>
    <lineage>
        <taxon>Bacteria</taxon>
        <taxon>Pseudomonadati</taxon>
        <taxon>Bacteroidota</taxon>
        <taxon>Cytophagia</taxon>
        <taxon>Cytophagales</taxon>
        <taxon>Cytophagaceae</taxon>
        <taxon>Spirosoma</taxon>
    </lineage>
</organism>
<dbReference type="Pfam" id="PF13287">
    <property type="entry name" value="Fn3_assoc"/>
    <property type="match status" value="1"/>
</dbReference>
<keyword evidence="2 4" id="KW-0479">Metal-binding</keyword>
<evidence type="ECO:0000256" key="3">
    <source>
        <dbReference type="ARBA" id="ARBA00023004"/>
    </source>
</evidence>
<keyword evidence="5" id="KW-1133">Transmembrane helix</keyword>
<keyword evidence="5" id="KW-0472">Membrane</keyword>
<evidence type="ECO:0000256" key="5">
    <source>
        <dbReference type="SAM" id="Phobius"/>
    </source>
</evidence>
<keyword evidence="5" id="KW-0812">Transmembrane</keyword>
<dbReference type="PANTHER" id="PTHR35889:SF3">
    <property type="entry name" value="F-BOX DOMAIN-CONTAINING PROTEIN"/>
    <property type="match status" value="1"/>
</dbReference>
<evidence type="ECO:0000256" key="1">
    <source>
        <dbReference type="ARBA" id="ARBA00022617"/>
    </source>
</evidence>
<dbReference type="PANTHER" id="PTHR35889">
    <property type="entry name" value="CYCLOINULO-OLIGOSACCHARIDE FRUCTANOTRANSFERASE-RELATED"/>
    <property type="match status" value="1"/>
</dbReference>
<keyword evidence="1 4" id="KW-0349">Heme</keyword>
<dbReference type="InterPro" id="IPR009056">
    <property type="entry name" value="Cyt_c-like_dom"/>
</dbReference>
<dbReference type="Proteomes" id="UP000436006">
    <property type="component" value="Unassembled WGS sequence"/>
</dbReference>
<feature type="transmembrane region" description="Helical" evidence="5">
    <location>
        <begin position="42"/>
        <end position="63"/>
    </location>
</feature>
<dbReference type="InterPro" id="IPR026876">
    <property type="entry name" value="Fn3_assoc_repeat"/>
</dbReference>
<dbReference type="RefSeq" id="WP_157586713.1">
    <property type="nucleotide sequence ID" value="NZ_WPIN01000006.1"/>
</dbReference>
<feature type="transmembrane region" description="Helical" evidence="5">
    <location>
        <begin position="83"/>
        <end position="104"/>
    </location>
</feature>
<keyword evidence="8" id="KW-1185">Reference proteome</keyword>
<dbReference type="InterPro" id="IPR011429">
    <property type="entry name" value="Cyt_c_Planctomycete-type"/>
</dbReference>
<feature type="domain" description="Cytochrome c" evidence="6">
    <location>
        <begin position="194"/>
        <end position="286"/>
    </location>
</feature>
<feature type="transmembrane region" description="Helical" evidence="5">
    <location>
        <begin position="12"/>
        <end position="36"/>
    </location>
</feature>
<dbReference type="GO" id="GO:0009055">
    <property type="term" value="F:electron transfer activity"/>
    <property type="evidence" value="ECO:0007669"/>
    <property type="project" value="InterPro"/>
</dbReference>
<evidence type="ECO:0000256" key="2">
    <source>
        <dbReference type="ARBA" id="ARBA00022723"/>
    </source>
</evidence>
<dbReference type="InterPro" id="IPR036909">
    <property type="entry name" value="Cyt_c-like_dom_sf"/>
</dbReference>
<comment type="caution">
    <text evidence="7">The sequence shown here is derived from an EMBL/GenBank/DDBJ whole genome shotgun (WGS) entry which is preliminary data.</text>
</comment>
<feature type="transmembrane region" description="Helical" evidence="5">
    <location>
        <begin position="147"/>
        <end position="165"/>
    </location>
</feature>
<dbReference type="SUPFAM" id="SSF46626">
    <property type="entry name" value="Cytochrome c"/>
    <property type="match status" value="1"/>
</dbReference>
<dbReference type="Gene3D" id="3.80.10.10">
    <property type="entry name" value="Ribonuclease Inhibitor"/>
    <property type="match status" value="1"/>
</dbReference>
<dbReference type="EMBL" id="WPIN01000006">
    <property type="protein sequence ID" value="MVM32042.1"/>
    <property type="molecule type" value="Genomic_DNA"/>
</dbReference>
<evidence type="ECO:0000313" key="8">
    <source>
        <dbReference type="Proteomes" id="UP000436006"/>
    </source>
</evidence>
<evidence type="ECO:0000313" key="7">
    <source>
        <dbReference type="EMBL" id="MVM32042.1"/>
    </source>
</evidence>
<dbReference type="Pfam" id="PF07635">
    <property type="entry name" value="PSCyt1"/>
    <property type="match status" value="1"/>
</dbReference>
<feature type="transmembrane region" description="Helical" evidence="5">
    <location>
        <begin position="116"/>
        <end position="135"/>
    </location>
</feature>
<protein>
    <submittedName>
        <fullName evidence="7">Cytochrome C</fullName>
    </submittedName>
</protein>
<accession>A0A7K1SE04</accession>
<name>A0A7K1SE04_9BACT</name>
<dbReference type="AlphaFoldDB" id="A0A7K1SE04"/>
<proteinExistence type="predicted"/>
<evidence type="ECO:0000256" key="4">
    <source>
        <dbReference type="PROSITE-ProRule" id="PRU00433"/>
    </source>
</evidence>
<keyword evidence="3 4" id="KW-0408">Iron</keyword>
<reference evidence="7 8" key="1">
    <citation type="submission" date="2019-12" db="EMBL/GenBank/DDBJ databases">
        <title>Spirosoma sp. HMF4905 genome sequencing and assembly.</title>
        <authorList>
            <person name="Kang H."/>
            <person name="Cha I."/>
            <person name="Kim H."/>
            <person name="Joh K."/>
        </authorList>
    </citation>
    <scope>NUCLEOTIDE SEQUENCE [LARGE SCALE GENOMIC DNA]</scope>
    <source>
        <strain evidence="7 8">HMF4905</strain>
    </source>
</reference>
<gene>
    <name evidence="7" type="ORF">GO755_18475</name>
</gene>
<sequence length="728" mass="80659">MNKRLIGLAEQALFAATIFILFLLLFNDRFVVPLWLQPLGRMHPLLLHFPIVILLLAMIMEAFRFRIAKTANPAVSEFYRDFLSGLLLIGALSAGVTVIMGLFLSKEDGYSGQALLWHKWTGVGIFFLASLVYWIRNKRWYNARIAQVGALTTVIFLIGAGHYGATLTHGDNFLFEPLSSQFKPEPVSLDKALVYANVIQPIFEQKCISCHNPDKLKGQLNLASVEAMLKGGKTGKLFVAGKPDVSLLLQRIHLPLDEKKHMPPSGKTQLTPQEMTLLALWVKENADVKKRVIDLPANDSLRFIATGLFKPSEQVEEFDFDAADEETVKSLNNDYRTVAPLAKESPALAVNLYNKAAFTAEKITELSPVKQQIVYLNLNKMPVKDADLKRVSEFDNLQKLDLNFTDITGAGLGDLTSLKQLQMLSLAGTSVTFEALQKQLGAFKQLKTLAVWNTGLTTAQIAQLQKSNKGIQFIAGFDGASSEPIKLNPPQVKNSSTIFGQSLVLQLKHPIKGVQIRYTTDGTEPDSIHSSVFNGQTVLTQPTLVKAKAYKTGWFGSNVATFDFYKSSLKPDSVNLLMPLNPVHQADGAHTFFDGRLGTFNANSPAWANNWAGFRKNDMALVSEFKKPITVSSVALRVMVEEETSIFPPSVVEVWGGSSRDQMKLLGTLKPEQPTKKIPPILKAVECRFKPQTVSFLKIIAKPVKQIPDWHPNKGNNALLLVDEVFIN</sequence>
<dbReference type="InterPro" id="IPR032675">
    <property type="entry name" value="LRR_dom_sf"/>
</dbReference>
<evidence type="ECO:0000259" key="6">
    <source>
        <dbReference type="PROSITE" id="PS51007"/>
    </source>
</evidence>
<dbReference type="GO" id="GO:0046872">
    <property type="term" value="F:metal ion binding"/>
    <property type="evidence" value="ECO:0007669"/>
    <property type="project" value="UniProtKB-KW"/>
</dbReference>
<dbReference type="GO" id="GO:0020037">
    <property type="term" value="F:heme binding"/>
    <property type="evidence" value="ECO:0007669"/>
    <property type="project" value="InterPro"/>
</dbReference>
<dbReference type="SUPFAM" id="SSF52047">
    <property type="entry name" value="RNI-like"/>
    <property type="match status" value="1"/>
</dbReference>